<proteinExistence type="predicted"/>
<reference evidence="1" key="1">
    <citation type="journal article" date="2023" name="G3 (Bethesda)">
        <title>A reference genome for the long-term kleptoplast-retaining sea slug Elysia crispata morphotype clarki.</title>
        <authorList>
            <person name="Eastman K.E."/>
            <person name="Pendleton A.L."/>
            <person name="Shaikh M.A."/>
            <person name="Suttiyut T."/>
            <person name="Ogas R."/>
            <person name="Tomko P."/>
            <person name="Gavelis G."/>
            <person name="Widhalm J.R."/>
            <person name="Wisecaver J.H."/>
        </authorList>
    </citation>
    <scope>NUCLEOTIDE SEQUENCE</scope>
    <source>
        <strain evidence="1">ECLA1</strain>
    </source>
</reference>
<comment type="caution">
    <text evidence="1">The sequence shown here is derived from an EMBL/GenBank/DDBJ whole genome shotgun (WGS) entry which is preliminary data.</text>
</comment>
<keyword evidence="2" id="KW-1185">Reference proteome</keyword>
<sequence>MIYHNDEALYQKKVTVTVYYKASSSSASLFVELRPGIWLLGPRSTATSDSCAKYTADSFSL</sequence>
<name>A0AAE0YS44_9GAST</name>
<evidence type="ECO:0000313" key="1">
    <source>
        <dbReference type="EMBL" id="KAK3755801.1"/>
    </source>
</evidence>
<dbReference type="EMBL" id="JAWDGP010005588">
    <property type="protein sequence ID" value="KAK3755801.1"/>
    <property type="molecule type" value="Genomic_DNA"/>
</dbReference>
<dbReference type="AlphaFoldDB" id="A0AAE0YS44"/>
<dbReference type="Proteomes" id="UP001283361">
    <property type="component" value="Unassembled WGS sequence"/>
</dbReference>
<evidence type="ECO:0000313" key="2">
    <source>
        <dbReference type="Proteomes" id="UP001283361"/>
    </source>
</evidence>
<gene>
    <name evidence="1" type="ORF">RRG08_033978</name>
</gene>
<protein>
    <submittedName>
        <fullName evidence="1">Uncharacterized protein</fullName>
    </submittedName>
</protein>
<accession>A0AAE0YS44</accession>
<organism evidence="1 2">
    <name type="scientific">Elysia crispata</name>
    <name type="common">lettuce slug</name>
    <dbReference type="NCBI Taxonomy" id="231223"/>
    <lineage>
        <taxon>Eukaryota</taxon>
        <taxon>Metazoa</taxon>
        <taxon>Spiralia</taxon>
        <taxon>Lophotrochozoa</taxon>
        <taxon>Mollusca</taxon>
        <taxon>Gastropoda</taxon>
        <taxon>Heterobranchia</taxon>
        <taxon>Euthyneura</taxon>
        <taxon>Panpulmonata</taxon>
        <taxon>Sacoglossa</taxon>
        <taxon>Placobranchoidea</taxon>
        <taxon>Plakobranchidae</taxon>
        <taxon>Elysia</taxon>
    </lineage>
</organism>